<keyword evidence="6" id="KW-0472">Membrane</keyword>
<keyword evidence="4" id="KW-0809">Transit peptide</keyword>
<comment type="similarity">
    <text evidence="2">Belongs to the COA8 family.</text>
</comment>
<sequence>MAGAREPPPDAPTPSGRLRSLSHAGKAHGRPCRPLPLASRPCRKAAPRAVATLPCAAGAGGGHHGGFTAREEDPSPCSLPHLHRPRLSARPRARHRAQGCGAQPGQKATLNAEEMADFYKEFLSKNFRKHMCYNRDWYRRNFAITFFMGKVALDRIRKKLRLKQKKTSS</sequence>
<dbReference type="GeneID" id="102546034"/>
<protein>
    <submittedName>
        <fullName evidence="9">Cytochrome c oxidase assembly factor 8 isoform X4</fullName>
    </submittedName>
</protein>
<evidence type="ECO:0000256" key="5">
    <source>
        <dbReference type="ARBA" id="ARBA00023128"/>
    </source>
</evidence>
<evidence type="ECO:0000256" key="6">
    <source>
        <dbReference type="ARBA" id="ARBA00023136"/>
    </source>
</evidence>
<keyword evidence="3" id="KW-0999">Mitochondrion inner membrane</keyword>
<comment type="subcellular location">
    <subcellularLocation>
        <location evidence="1">Mitochondrion inner membrane</location>
        <topology evidence="1">Peripheral membrane protein</topology>
        <orientation evidence="1">Matrix side</orientation>
    </subcellularLocation>
</comment>
<evidence type="ECO:0000313" key="8">
    <source>
        <dbReference type="Proteomes" id="UP001652581"/>
    </source>
</evidence>
<dbReference type="RefSeq" id="XP_072819928.1">
    <property type="nucleotide sequence ID" value="XM_072963827.1"/>
</dbReference>
<proteinExistence type="inferred from homology"/>
<dbReference type="Pfam" id="PF10231">
    <property type="entry name" value="COA8"/>
    <property type="match status" value="1"/>
</dbReference>
<evidence type="ECO:0000256" key="3">
    <source>
        <dbReference type="ARBA" id="ARBA00022792"/>
    </source>
</evidence>
<dbReference type="PANTHER" id="PTHR31107:SF2">
    <property type="entry name" value="CYTOCHROME C OXIDASE ASSEMBLY FACTOR 8"/>
    <property type="match status" value="1"/>
</dbReference>
<feature type="region of interest" description="Disordered" evidence="7">
    <location>
        <begin position="1"/>
        <end position="32"/>
    </location>
</feature>
<organism evidence="8 9">
    <name type="scientific">Vicugna pacos</name>
    <name type="common">Alpaca</name>
    <name type="synonym">Lama pacos</name>
    <dbReference type="NCBI Taxonomy" id="30538"/>
    <lineage>
        <taxon>Eukaryota</taxon>
        <taxon>Metazoa</taxon>
        <taxon>Chordata</taxon>
        <taxon>Craniata</taxon>
        <taxon>Vertebrata</taxon>
        <taxon>Euteleostomi</taxon>
        <taxon>Mammalia</taxon>
        <taxon>Eutheria</taxon>
        <taxon>Laurasiatheria</taxon>
        <taxon>Artiodactyla</taxon>
        <taxon>Tylopoda</taxon>
        <taxon>Camelidae</taxon>
        <taxon>Vicugna</taxon>
    </lineage>
</organism>
<evidence type="ECO:0000256" key="7">
    <source>
        <dbReference type="SAM" id="MobiDB-lite"/>
    </source>
</evidence>
<reference evidence="9" key="1">
    <citation type="submission" date="2025-08" db="UniProtKB">
        <authorList>
            <consortium name="RefSeq"/>
        </authorList>
    </citation>
    <scope>IDENTIFICATION</scope>
</reference>
<keyword evidence="8" id="KW-1185">Reference proteome</keyword>
<name>A0ABM5DG97_VICPA</name>
<dbReference type="InterPro" id="IPR018796">
    <property type="entry name" value="COA8"/>
</dbReference>
<keyword evidence="5" id="KW-0496">Mitochondrion</keyword>
<evidence type="ECO:0000256" key="4">
    <source>
        <dbReference type="ARBA" id="ARBA00022946"/>
    </source>
</evidence>
<gene>
    <name evidence="9" type="primary">COA8</name>
</gene>
<evidence type="ECO:0000256" key="1">
    <source>
        <dbReference type="ARBA" id="ARBA00004443"/>
    </source>
</evidence>
<evidence type="ECO:0000256" key="2">
    <source>
        <dbReference type="ARBA" id="ARBA00005453"/>
    </source>
</evidence>
<accession>A0ABM5DG97</accession>
<dbReference type="Proteomes" id="UP001652581">
    <property type="component" value="Chromosome 6"/>
</dbReference>
<dbReference type="PANTHER" id="PTHR31107">
    <property type="entry name" value="APOPTOGENIC PROTEIN 1, MITOCHONDRIAL"/>
    <property type="match status" value="1"/>
</dbReference>
<evidence type="ECO:0000313" key="9">
    <source>
        <dbReference type="RefSeq" id="XP_072819928.1"/>
    </source>
</evidence>